<reference evidence="2" key="2">
    <citation type="submission" date="2020-09" db="EMBL/GenBank/DDBJ databases">
        <authorList>
            <person name="Sun Q."/>
            <person name="Ohkuma M."/>
        </authorList>
    </citation>
    <scope>NUCLEOTIDE SEQUENCE</scope>
    <source>
        <strain evidence="2">JCM 4637</strain>
    </source>
</reference>
<dbReference type="EMBL" id="BMVC01000007">
    <property type="protein sequence ID" value="GHC96492.1"/>
    <property type="molecule type" value="Genomic_DNA"/>
</dbReference>
<dbReference type="Proteomes" id="UP000638353">
    <property type="component" value="Unassembled WGS sequence"/>
</dbReference>
<protein>
    <recommendedName>
        <fullName evidence="1">Peptidase C39-like domain-containing protein</fullName>
    </recommendedName>
</protein>
<proteinExistence type="predicted"/>
<comment type="caution">
    <text evidence="2">The sequence shown here is derived from an EMBL/GenBank/DDBJ whole genome shotgun (WGS) entry which is preliminary data.</text>
</comment>
<gene>
    <name evidence="2" type="ORF">GCM10010334_36690</name>
</gene>
<evidence type="ECO:0000259" key="1">
    <source>
        <dbReference type="Pfam" id="PF13529"/>
    </source>
</evidence>
<name>A0A918WZ11_9ACTN</name>
<dbReference type="Pfam" id="PF13529">
    <property type="entry name" value="Peptidase_C39_2"/>
    <property type="match status" value="1"/>
</dbReference>
<reference evidence="2" key="1">
    <citation type="journal article" date="2014" name="Int. J. Syst. Evol. Microbiol.">
        <title>Complete genome sequence of Corynebacterium casei LMG S-19264T (=DSM 44701T), isolated from a smear-ripened cheese.</title>
        <authorList>
            <consortium name="US DOE Joint Genome Institute (JGI-PGF)"/>
            <person name="Walter F."/>
            <person name="Albersmeier A."/>
            <person name="Kalinowski J."/>
            <person name="Ruckert C."/>
        </authorList>
    </citation>
    <scope>NUCLEOTIDE SEQUENCE</scope>
    <source>
        <strain evidence="2">JCM 4637</strain>
    </source>
</reference>
<evidence type="ECO:0000313" key="2">
    <source>
        <dbReference type="EMBL" id="GHC96492.1"/>
    </source>
</evidence>
<dbReference type="RefSeq" id="WP_189824663.1">
    <property type="nucleotide sequence ID" value="NZ_BMVC01000007.1"/>
</dbReference>
<accession>A0A918WZ11</accession>
<evidence type="ECO:0000313" key="3">
    <source>
        <dbReference type="Proteomes" id="UP000638353"/>
    </source>
</evidence>
<feature type="domain" description="Peptidase C39-like" evidence="1">
    <location>
        <begin position="13"/>
        <end position="181"/>
    </location>
</feature>
<dbReference type="AlphaFoldDB" id="A0A918WZ11"/>
<sequence>MRTPATTAPLVHQVPYFSQWVTPELAETIVTRQLPAAEDPLWQAYGAVSPEEYDWWSWRLCGMACLRMCLAHWGLPVPTAMELAAGCVEAGAYVRREDGGLDGLIYAPFARHVEATWPLAAESRPDLPAEEIRQLLASGRLLMLSVHPSVRELAPTAPPARGGHLVLAVGYEAEALLVHNPSGFHGRSQEFARIPWSDLDRFYAGRGVVLGRL</sequence>
<organism evidence="2 3">
    <name type="scientific">Streptomyces finlayi</name>
    <dbReference type="NCBI Taxonomy" id="67296"/>
    <lineage>
        <taxon>Bacteria</taxon>
        <taxon>Bacillati</taxon>
        <taxon>Actinomycetota</taxon>
        <taxon>Actinomycetes</taxon>
        <taxon>Kitasatosporales</taxon>
        <taxon>Streptomycetaceae</taxon>
        <taxon>Streptomyces</taxon>
    </lineage>
</organism>
<dbReference type="InterPro" id="IPR039564">
    <property type="entry name" value="Peptidase_C39-like"/>
</dbReference>
<dbReference type="Gene3D" id="3.90.70.10">
    <property type="entry name" value="Cysteine proteinases"/>
    <property type="match status" value="1"/>
</dbReference>